<name>A0AAD2D504_EUPCR</name>
<accession>A0AAD2D504</accession>
<dbReference type="Proteomes" id="UP001295684">
    <property type="component" value="Unassembled WGS sequence"/>
</dbReference>
<dbReference type="InterPro" id="IPR006153">
    <property type="entry name" value="Cation/H_exchanger_TM"/>
</dbReference>
<evidence type="ECO:0000256" key="1">
    <source>
        <dbReference type="ARBA" id="ARBA00004141"/>
    </source>
</evidence>
<feature type="region of interest" description="Disordered" evidence="10">
    <location>
        <begin position="776"/>
        <end position="841"/>
    </location>
</feature>
<dbReference type="GO" id="GO:0051453">
    <property type="term" value="P:regulation of intracellular pH"/>
    <property type="evidence" value="ECO:0007669"/>
    <property type="project" value="TreeGrafter"/>
</dbReference>
<keyword evidence="4 11" id="KW-1133">Transmembrane helix</keyword>
<evidence type="ECO:0000256" key="6">
    <source>
        <dbReference type="ARBA" id="ARBA00023065"/>
    </source>
</evidence>
<dbReference type="EMBL" id="CAMPGE010022127">
    <property type="protein sequence ID" value="CAI2380195.1"/>
    <property type="molecule type" value="Genomic_DNA"/>
</dbReference>
<dbReference type="Gene3D" id="6.10.140.1330">
    <property type="match status" value="1"/>
</dbReference>
<feature type="transmembrane region" description="Helical" evidence="11">
    <location>
        <begin position="270"/>
        <end position="293"/>
    </location>
</feature>
<evidence type="ECO:0000256" key="5">
    <source>
        <dbReference type="ARBA" id="ARBA00023053"/>
    </source>
</evidence>
<proteinExistence type="inferred from homology"/>
<dbReference type="PRINTS" id="PR01084">
    <property type="entry name" value="NAHEXCHNGR"/>
</dbReference>
<feature type="transmembrane region" description="Helical" evidence="11">
    <location>
        <begin position="531"/>
        <end position="552"/>
    </location>
</feature>
<gene>
    <name evidence="13" type="ORF">ECRASSUSDP1_LOCUS21625</name>
</gene>
<evidence type="ECO:0000256" key="4">
    <source>
        <dbReference type="ARBA" id="ARBA00022989"/>
    </source>
</evidence>
<dbReference type="CDD" id="cd00055">
    <property type="entry name" value="EGF_Lam"/>
    <property type="match status" value="1"/>
</dbReference>
<sequence length="939" mass="106787">MRPVRNSRLYPANYDKRMGSDEKFDPHLILKENAAMNKNVKNSLGTVVDPRFCLKKCSGHGKCEAVFKSVTPTDDASFESQLEQEDVIYICACDENFIGTLCDECKTGFYGPKCLPCERNPADGEICGKFGVCDDGIHGHGGCYCEDADLEPSLFCESVSQELLHQEEEDFTWGFFILLLVAFMSLLILYMYIKLPWLANFPECIAAVVLGICIGLFLKYHLGSEGKEGGIIKILQFEPHTYFLFLLPPIMFQIGFSMNAATFLRNIVTINFFSILGTFISSFVFSGLLYYSLGYMGLPHAYIDCLQFGTIISAIDPVATISIFKSLRINDRIYMIVFGESTLNNAVAIALATSFYGIKLLINELDELNIVVFTIEKFCTYFFLSFLIGATWAVITSFVFATLDLHEFTWIEIAMFTLSCYFPYIFCEAVGCSGVISIFVTGSFMRNYAFYSLGSCGKITIEYLVDTIGFTTENFIFAYLGVSIPLMLDEVNIYLTLIGIAVLMISRSVAVFSTSYLVSFFDKKVPFSHQIVFIYAGLRGSVAFYLALHYLADQEAVLLPQIMSMILFTVIVLGGTTVFVMKFLHRMFPQDKIFKDEDLSEMYEMDEQSLEDEVEKEENYVMSRLERFDREFLRKLLRKEGWELCENTVFFEQHEYPGSAENLDLSAEDKNSVFFRRTQNRGDLSPTRNSIMHQPNIPKRLNKEAAQQFSFRENLSKRFKKDDSFATPNKVDDRYSINFSRYRDNFSVMQAHNFLNAAMAKDSNIDFSASRRKSMRFLSQRKSKHDTKSDASGAGGNFHDRRKKRVGSSISPANNLKNLSGEEPRRLEEHSGPFAVLTNQKVDKHDAFSEKISPREQDYIHQDDVLKEVSEADEEEKAPNSKRPESESGKRHQTEDAKDLEKGRTPDKAGDSRQESTPGDSKARKKATEDIDIRVDNDW</sequence>
<dbReference type="GO" id="GO:0015386">
    <property type="term" value="F:potassium:proton antiporter activity"/>
    <property type="evidence" value="ECO:0007669"/>
    <property type="project" value="TreeGrafter"/>
</dbReference>
<dbReference type="PANTHER" id="PTHR10110:SF187">
    <property type="entry name" value="SODIUM_HYDROGEN EXCHANGER"/>
    <property type="match status" value="1"/>
</dbReference>
<comment type="caution">
    <text evidence="13">The sequence shown here is derived from an EMBL/GenBank/DDBJ whole genome shotgun (WGS) entry which is preliminary data.</text>
</comment>
<keyword evidence="7 11" id="KW-0472">Membrane</keyword>
<evidence type="ECO:0000256" key="7">
    <source>
        <dbReference type="ARBA" id="ARBA00023136"/>
    </source>
</evidence>
<evidence type="ECO:0000313" key="13">
    <source>
        <dbReference type="EMBL" id="CAI2380195.1"/>
    </source>
</evidence>
<dbReference type="GO" id="GO:0015385">
    <property type="term" value="F:sodium:proton antiporter activity"/>
    <property type="evidence" value="ECO:0007669"/>
    <property type="project" value="InterPro"/>
</dbReference>
<feature type="transmembrane region" description="Helical" evidence="11">
    <location>
        <begin position="558"/>
        <end position="584"/>
    </location>
</feature>
<dbReference type="PANTHER" id="PTHR10110">
    <property type="entry name" value="SODIUM/HYDROGEN EXCHANGER"/>
    <property type="match status" value="1"/>
</dbReference>
<dbReference type="InterPro" id="IPR018422">
    <property type="entry name" value="Cation/H_exchanger_CPA1"/>
</dbReference>
<dbReference type="Pfam" id="PF00999">
    <property type="entry name" value="Na_H_Exchanger"/>
    <property type="match status" value="1"/>
</dbReference>
<feature type="transmembrane region" description="Helical" evidence="11">
    <location>
        <begin position="333"/>
        <end position="358"/>
    </location>
</feature>
<keyword evidence="14" id="KW-1185">Reference proteome</keyword>
<feature type="transmembrane region" description="Helical" evidence="11">
    <location>
        <begin position="305"/>
        <end position="327"/>
    </location>
</feature>
<feature type="compositionally biased region" description="Basic and acidic residues" evidence="10">
    <location>
        <begin position="820"/>
        <end position="831"/>
    </location>
</feature>
<protein>
    <recommendedName>
        <fullName evidence="9">Sodium/hydrogen exchanger</fullName>
    </recommendedName>
</protein>
<evidence type="ECO:0000256" key="9">
    <source>
        <dbReference type="RuleBase" id="RU003722"/>
    </source>
</evidence>
<keyword evidence="8 9" id="KW-0739">Sodium transport</keyword>
<keyword evidence="6 9" id="KW-0406">Ion transport</keyword>
<feature type="transmembrane region" description="Helical" evidence="11">
    <location>
        <begin position="378"/>
        <end position="401"/>
    </location>
</feature>
<feature type="region of interest" description="Disordered" evidence="10">
    <location>
        <begin position="867"/>
        <end position="939"/>
    </location>
</feature>
<reference evidence="13" key="1">
    <citation type="submission" date="2023-07" db="EMBL/GenBank/DDBJ databases">
        <authorList>
            <consortium name="AG Swart"/>
            <person name="Singh M."/>
            <person name="Singh A."/>
            <person name="Seah K."/>
            <person name="Emmerich C."/>
        </authorList>
    </citation>
    <scope>NUCLEOTIDE SEQUENCE</scope>
    <source>
        <strain evidence="13">DP1</strain>
    </source>
</reference>
<keyword evidence="2 9" id="KW-0813">Transport</keyword>
<feature type="transmembrane region" description="Helical" evidence="11">
    <location>
        <begin position="205"/>
        <end position="222"/>
    </location>
</feature>
<dbReference type="PROSITE" id="PS01248">
    <property type="entry name" value="EGF_LAM_1"/>
    <property type="match status" value="1"/>
</dbReference>
<evidence type="ECO:0000256" key="10">
    <source>
        <dbReference type="SAM" id="MobiDB-lite"/>
    </source>
</evidence>
<feature type="transmembrane region" description="Helical" evidence="11">
    <location>
        <begin position="171"/>
        <end position="193"/>
    </location>
</feature>
<evidence type="ECO:0000256" key="8">
    <source>
        <dbReference type="ARBA" id="ARBA00023201"/>
    </source>
</evidence>
<feature type="compositionally biased region" description="Polar residues" evidence="10">
    <location>
        <begin position="808"/>
        <end position="818"/>
    </location>
</feature>
<dbReference type="InterPro" id="IPR002049">
    <property type="entry name" value="LE_dom"/>
</dbReference>
<dbReference type="NCBIfam" id="TIGR00840">
    <property type="entry name" value="b_cpa1"/>
    <property type="match status" value="1"/>
</dbReference>
<dbReference type="InterPro" id="IPR004709">
    <property type="entry name" value="NaH_exchanger"/>
</dbReference>
<keyword evidence="5" id="KW-0915">Sodium</keyword>
<dbReference type="GO" id="GO:0098719">
    <property type="term" value="P:sodium ion import across plasma membrane"/>
    <property type="evidence" value="ECO:0007669"/>
    <property type="project" value="TreeGrafter"/>
</dbReference>
<keyword evidence="9" id="KW-0050">Antiport</keyword>
<comment type="subcellular location">
    <subcellularLocation>
        <location evidence="1">Membrane</location>
        <topology evidence="1">Multi-pass membrane protein</topology>
    </subcellularLocation>
</comment>
<feature type="transmembrane region" description="Helical" evidence="11">
    <location>
        <begin position="242"/>
        <end position="264"/>
    </location>
</feature>
<feature type="transmembrane region" description="Helical" evidence="11">
    <location>
        <begin position="421"/>
        <end position="442"/>
    </location>
</feature>
<feature type="compositionally biased region" description="Basic and acidic residues" evidence="10">
    <location>
        <begin position="926"/>
        <end position="939"/>
    </location>
</feature>
<evidence type="ECO:0000256" key="3">
    <source>
        <dbReference type="ARBA" id="ARBA00022692"/>
    </source>
</evidence>
<dbReference type="AlphaFoldDB" id="A0AAD2D504"/>
<dbReference type="GO" id="GO:0005886">
    <property type="term" value="C:plasma membrane"/>
    <property type="evidence" value="ECO:0007669"/>
    <property type="project" value="TreeGrafter"/>
</dbReference>
<organism evidence="13 14">
    <name type="scientific">Euplotes crassus</name>
    <dbReference type="NCBI Taxonomy" id="5936"/>
    <lineage>
        <taxon>Eukaryota</taxon>
        <taxon>Sar</taxon>
        <taxon>Alveolata</taxon>
        <taxon>Ciliophora</taxon>
        <taxon>Intramacronucleata</taxon>
        <taxon>Spirotrichea</taxon>
        <taxon>Hypotrichia</taxon>
        <taxon>Euplotida</taxon>
        <taxon>Euplotidae</taxon>
        <taxon>Moneuplotes</taxon>
    </lineage>
</organism>
<keyword evidence="3 9" id="KW-0812">Transmembrane</keyword>
<evidence type="ECO:0000313" key="14">
    <source>
        <dbReference type="Proteomes" id="UP001295684"/>
    </source>
</evidence>
<feature type="compositionally biased region" description="Basic residues" evidence="10">
    <location>
        <begin position="776"/>
        <end position="785"/>
    </location>
</feature>
<evidence type="ECO:0000259" key="12">
    <source>
        <dbReference type="PROSITE" id="PS01248"/>
    </source>
</evidence>
<feature type="transmembrane region" description="Helical" evidence="11">
    <location>
        <begin position="493"/>
        <end position="519"/>
    </location>
</feature>
<feature type="transmembrane region" description="Helical" evidence="11">
    <location>
        <begin position="463"/>
        <end position="487"/>
    </location>
</feature>
<feature type="domain" description="Laminin EGF-like" evidence="12">
    <location>
        <begin position="91"/>
        <end position="117"/>
    </location>
</feature>
<evidence type="ECO:0000256" key="11">
    <source>
        <dbReference type="SAM" id="Phobius"/>
    </source>
</evidence>
<comment type="similarity">
    <text evidence="9">Belongs to the monovalent cation:proton antiporter 1 (CPA1) transporter (TC 2.A.36) family.</text>
</comment>
<evidence type="ECO:0000256" key="2">
    <source>
        <dbReference type="ARBA" id="ARBA00022448"/>
    </source>
</evidence>
<feature type="compositionally biased region" description="Basic and acidic residues" evidence="10">
    <location>
        <begin position="877"/>
        <end position="914"/>
    </location>
</feature>